<evidence type="ECO:0000256" key="8">
    <source>
        <dbReference type="ARBA" id="ARBA00022833"/>
    </source>
</evidence>
<evidence type="ECO:0000313" key="15">
    <source>
        <dbReference type="Proteomes" id="UP000294349"/>
    </source>
</evidence>
<dbReference type="GO" id="GO:0008270">
    <property type="term" value="F:zinc ion binding"/>
    <property type="evidence" value="ECO:0007669"/>
    <property type="project" value="UniProtKB-UniRule"/>
</dbReference>
<organism evidence="14 15">
    <name type="scientific">Buchnera aphidicola</name>
    <name type="common">Cinara laricifoliae</name>
    <dbReference type="NCBI Taxonomy" id="2518977"/>
    <lineage>
        <taxon>Bacteria</taxon>
        <taxon>Pseudomonadati</taxon>
        <taxon>Pseudomonadota</taxon>
        <taxon>Gammaproteobacteria</taxon>
        <taxon>Enterobacterales</taxon>
        <taxon>Erwiniaceae</taxon>
        <taxon>Buchnera</taxon>
    </lineage>
</organism>
<comment type="subunit">
    <text evidence="3 12">Monomer.</text>
</comment>
<evidence type="ECO:0000313" key="14">
    <source>
        <dbReference type="EMBL" id="VFP83792.1"/>
    </source>
</evidence>
<feature type="binding site" evidence="12">
    <location>
        <position position="239"/>
    </location>
    <ligand>
        <name>Zn(2+)</name>
        <dbReference type="ChEBI" id="CHEBI:29105"/>
    </ligand>
</feature>
<dbReference type="Proteomes" id="UP000294349">
    <property type="component" value="Chromosome"/>
</dbReference>
<evidence type="ECO:0000256" key="6">
    <source>
        <dbReference type="ARBA" id="ARBA00022723"/>
    </source>
</evidence>
<evidence type="ECO:0000256" key="12">
    <source>
        <dbReference type="HAMAP-Rule" id="MF_00041"/>
    </source>
</evidence>
<comment type="cofactor">
    <cofactor evidence="12">
        <name>Zn(2+)</name>
        <dbReference type="ChEBI" id="CHEBI:29105"/>
    </cofactor>
    <text evidence="12">Binds 1 zinc ion per subunit.</text>
</comment>
<feature type="binding site" evidence="12">
    <location>
        <position position="270"/>
    </location>
    <ligand>
        <name>ATP</name>
        <dbReference type="ChEBI" id="CHEBI:30616"/>
    </ligand>
</feature>
<dbReference type="PANTHER" id="PTHR10890:SF3">
    <property type="entry name" value="CYSTEINE--TRNA LIGASE, CYTOPLASMIC"/>
    <property type="match status" value="1"/>
</dbReference>
<dbReference type="GO" id="GO:0006423">
    <property type="term" value="P:cysteinyl-tRNA aminoacylation"/>
    <property type="evidence" value="ECO:0007669"/>
    <property type="project" value="UniProtKB-UniRule"/>
</dbReference>
<dbReference type="InterPro" id="IPR015803">
    <property type="entry name" value="Cys-tRNA-ligase"/>
</dbReference>
<dbReference type="CDD" id="cd00672">
    <property type="entry name" value="CysRS_core"/>
    <property type="match status" value="1"/>
</dbReference>
<feature type="binding site" evidence="12">
    <location>
        <position position="210"/>
    </location>
    <ligand>
        <name>Zn(2+)</name>
        <dbReference type="ChEBI" id="CHEBI:29105"/>
    </ligand>
</feature>
<feature type="binding site" evidence="12">
    <location>
        <position position="235"/>
    </location>
    <ligand>
        <name>Zn(2+)</name>
        <dbReference type="ChEBI" id="CHEBI:29105"/>
    </ligand>
</feature>
<dbReference type="InterPro" id="IPR009080">
    <property type="entry name" value="tRNAsynth_Ia_anticodon-bd"/>
</dbReference>
<feature type="domain" description="Cysteinyl-tRNA synthetase class Ia DALR" evidence="13">
    <location>
        <begin position="348"/>
        <end position="409"/>
    </location>
</feature>
<feature type="short sequence motif" description="'KMSKS' region" evidence="12">
    <location>
        <begin position="267"/>
        <end position="271"/>
    </location>
</feature>
<dbReference type="EC" id="6.1.1.16" evidence="12"/>
<evidence type="ECO:0000256" key="7">
    <source>
        <dbReference type="ARBA" id="ARBA00022741"/>
    </source>
</evidence>
<gene>
    <name evidence="12 14" type="primary">cysS</name>
    <name evidence="14" type="ORF">BUCILAFE3058_317</name>
</gene>
<dbReference type="HAMAP" id="MF_00041">
    <property type="entry name" value="Cys_tRNA_synth"/>
    <property type="match status" value="1"/>
</dbReference>
<evidence type="ECO:0000256" key="3">
    <source>
        <dbReference type="ARBA" id="ARBA00011245"/>
    </source>
</evidence>
<dbReference type="Pfam" id="PF09190">
    <property type="entry name" value="DALR_2"/>
    <property type="match status" value="1"/>
</dbReference>
<accession>A0A451DBU1</accession>
<evidence type="ECO:0000256" key="2">
    <source>
        <dbReference type="ARBA" id="ARBA00005594"/>
    </source>
</evidence>
<feature type="binding site" evidence="12">
    <location>
        <position position="28"/>
    </location>
    <ligand>
        <name>Zn(2+)</name>
        <dbReference type="ChEBI" id="CHEBI:29105"/>
    </ligand>
</feature>
<dbReference type="PANTHER" id="PTHR10890">
    <property type="entry name" value="CYSTEINYL-TRNA SYNTHETASE"/>
    <property type="match status" value="1"/>
</dbReference>
<dbReference type="RefSeq" id="WP_154061637.1">
    <property type="nucleotide sequence ID" value="NZ_LR217717.1"/>
</dbReference>
<dbReference type="GO" id="GO:0004817">
    <property type="term" value="F:cysteine-tRNA ligase activity"/>
    <property type="evidence" value="ECO:0007669"/>
    <property type="project" value="UniProtKB-UniRule"/>
</dbReference>
<name>A0A451DBU1_9GAMM</name>
<comment type="subcellular location">
    <subcellularLocation>
        <location evidence="1 12">Cytoplasm</location>
    </subcellularLocation>
</comment>
<dbReference type="InterPro" id="IPR014729">
    <property type="entry name" value="Rossmann-like_a/b/a_fold"/>
</dbReference>
<sequence>MLKIFNTLTKKKEKFKFLYTKIINIYVCGVTVYDLCHIGHARTFLVFDIIIRYLEHIGYNVFYLRNITDIDDKIINKANKQKESINLFVERMIKLMNEDFLSLNLKIPDCEPRVTECMKDIISIIDILLKNKYAYIDDNKDILFSINKHKNYGLLSHRINNCFYNEFISRFSSNINNSNDFVLWKHNKNCSDPFWMSPWGPGRPGWHIECSAIINKFFKNNVNIHGGGIDLLFPHHENEIVQLKSLNNSFSIPFWVHVGMVMVNKQKMSKSLSNTIFIRYLLEKYDSEVIRYYVLLTHYRHPLSFTEKQLYLSNNILRKIYTSLLNCNIDCSIPNNYEIKTRNIFKNQFYAAMNDDFNTPQACFVLQRLSQYINKTKKNNIFLANILAHDLVAFGNVLGLLYHNPKNFLFPNCRKSMVDIFIVKKLVRMRNSYRLDKKWYLADIIRKKLLTLGVIVEDNHIDSTYTFINKF</sequence>
<dbReference type="InterPro" id="IPR015273">
    <property type="entry name" value="Cys-tRNA-synt_Ia_DALR"/>
</dbReference>
<evidence type="ECO:0000256" key="9">
    <source>
        <dbReference type="ARBA" id="ARBA00022840"/>
    </source>
</evidence>
<dbReference type="SUPFAM" id="SSF47323">
    <property type="entry name" value="Anticodon-binding domain of a subclass of class I aminoacyl-tRNA synthetases"/>
    <property type="match status" value="1"/>
</dbReference>
<dbReference type="Pfam" id="PF01406">
    <property type="entry name" value="tRNA-synt_1e"/>
    <property type="match status" value="1"/>
</dbReference>
<keyword evidence="4 12" id="KW-0963">Cytoplasm</keyword>
<keyword evidence="10 12" id="KW-0648">Protein biosynthesis</keyword>
<dbReference type="OrthoDB" id="9815130at2"/>
<dbReference type="GO" id="GO:0005524">
    <property type="term" value="F:ATP binding"/>
    <property type="evidence" value="ECO:0007669"/>
    <property type="project" value="UniProtKB-UniRule"/>
</dbReference>
<evidence type="ECO:0000256" key="10">
    <source>
        <dbReference type="ARBA" id="ARBA00022917"/>
    </source>
</evidence>
<dbReference type="PRINTS" id="PR00983">
    <property type="entry name" value="TRNASYNTHCYS"/>
</dbReference>
<dbReference type="Gene3D" id="3.40.50.620">
    <property type="entry name" value="HUPs"/>
    <property type="match status" value="1"/>
</dbReference>
<dbReference type="InterPro" id="IPR024909">
    <property type="entry name" value="Cys-tRNA/MSH_ligase"/>
</dbReference>
<dbReference type="NCBIfam" id="TIGR00435">
    <property type="entry name" value="cysS"/>
    <property type="match status" value="1"/>
</dbReference>
<feature type="short sequence motif" description="'HIGH' region" evidence="12">
    <location>
        <begin position="30"/>
        <end position="40"/>
    </location>
</feature>
<dbReference type="InterPro" id="IPR032678">
    <property type="entry name" value="tRNA-synt_1_cat_dom"/>
</dbReference>
<reference evidence="14 15" key="1">
    <citation type="submission" date="2019-02" db="EMBL/GenBank/DDBJ databases">
        <authorList>
            <person name="Manzano-Marin A."/>
            <person name="Manzano-Marin A."/>
        </authorList>
    </citation>
    <scope>NUCLEOTIDE SEQUENCE [LARGE SCALE GENOMIC DNA]</scope>
    <source>
        <strain evidence="14 15">BuCilaricifoliae</strain>
    </source>
</reference>
<evidence type="ECO:0000259" key="13">
    <source>
        <dbReference type="SMART" id="SM00840"/>
    </source>
</evidence>
<comment type="catalytic activity">
    <reaction evidence="12">
        <text>tRNA(Cys) + L-cysteine + ATP = L-cysteinyl-tRNA(Cys) + AMP + diphosphate</text>
        <dbReference type="Rhea" id="RHEA:17773"/>
        <dbReference type="Rhea" id="RHEA-COMP:9661"/>
        <dbReference type="Rhea" id="RHEA-COMP:9679"/>
        <dbReference type="ChEBI" id="CHEBI:30616"/>
        <dbReference type="ChEBI" id="CHEBI:33019"/>
        <dbReference type="ChEBI" id="CHEBI:35235"/>
        <dbReference type="ChEBI" id="CHEBI:78442"/>
        <dbReference type="ChEBI" id="CHEBI:78517"/>
        <dbReference type="ChEBI" id="CHEBI:456215"/>
        <dbReference type="EC" id="6.1.1.16"/>
    </reaction>
</comment>
<keyword evidence="5 12" id="KW-0436">Ligase</keyword>
<dbReference type="Gene3D" id="1.20.120.1910">
    <property type="entry name" value="Cysteine-tRNA ligase, C-terminal anti-codon recognition domain"/>
    <property type="match status" value="1"/>
</dbReference>
<dbReference type="AlphaFoldDB" id="A0A451DBU1"/>
<dbReference type="GO" id="GO:0005829">
    <property type="term" value="C:cytosol"/>
    <property type="evidence" value="ECO:0007669"/>
    <property type="project" value="TreeGrafter"/>
</dbReference>
<keyword evidence="9 12" id="KW-0067">ATP-binding</keyword>
<evidence type="ECO:0000256" key="11">
    <source>
        <dbReference type="ARBA" id="ARBA00023146"/>
    </source>
</evidence>
<evidence type="ECO:0000256" key="1">
    <source>
        <dbReference type="ARBA" id="ARBA00004496"/>
    </source>
</evidence>
<dbReference type="SUPFAM" id="SSF52374">
    <property type="entry name" value="Nucleotidylyl transferase"/>
    <property type="match status" value="1"/>
</dbReference>
<evidence type="ECO:0000256" key="4">
    <source>
        <dbReference type="ARBA" id="ARBA00022490"/>
    </source>
</evidence>
<dbReference type="SMART" id="SM00840">
    <property type="entry name" value="DALR_2"/>
    <property type="match status" value="1"/>
</dbReference>
<comment type="similarity">
    <text evidence="2 12">Belongs to the class-I aminoacyl-tRNA synthetase family.</text>
</comment>
<keyword evidence="11 12" id="KW-0030">Aminoacyl-tRNA synthetase</keyword>
<dbReference type="EMBL" id="LR217717">
    <property type="protein sequence ID" value="VFP83792.1"/>
    <property type="molecule type" value="Genomic_DNA"/>
</dbReference>
<keyword evidence="8 12" id="KW-0862">Zinc</keyword>
<proteinExistence type="inferred from homology"/>
<keyword evidence="6 12" id="KW-0479">Metal-binding</keyword>
<evidence type="ECO:0000256" key="5">
    <source>
        <dbReference type="ARBA" id="ARBA00022598"/>
    </source>
</evidence>
<protein>
    <recommendedName>
        <fullName evidence="12">Cysteine--tRNA ligase</fullName>
        <ecNumber evidence="12">6.1.1.16</ecNumber>
    </recommendedName>
    <alternativeName>
        <fullName evidence="12">Cysteinyl-tRNA synthetase</fullName>
        <shortName evidence="12">CysRS</shortName>
    </alternativeName>
</protein>
<keyword evidence="7 12" id="KW-0547">Nucleotide-binding</keyword>